<feature type="region of interest" description="Disordered" evidence="1">
    <location>
        <begin position="121"/>
        <end position="145"/>
    </location>
</feature>
<dbReference type="Gramene" id="ONK79504">
    <property type="protein sequence ID" value="ONK79504"/>
    <property type="gene ID" value="A4U43_C01F7030"/>
</dbReference>
<evidence type="ECO:0000256" key="1">
    <source>
        <dbReference type="SAM" id="MobiDB-lite"/>
    </source>
</evidence>
<evidence type="ECO:0000313" key="2">
    <source>
        <dbReference type="EMBL" id="ONK79504.1"/>
    </source>
</evidence>
<dbReference type="Proteomes" id="UP000243459">
    <property type="component" value="Chromosome 1"/>
</dbReference>
<dbReference type="EMBL" id="CM007381">
    <property type="protein sequence ID" value="ONK79504.1"/>
    <property type="molecule type" value="Genomic_DNA"/>
</dbReference>
<organism evidence="2 3">
    <name type="scientific">Asparagus officinalis</name>
    <name type="common">Garden asparagus</name>
    <dbReference type="NCBI Taxonomy" id="4686"/>
    <lineage>
        <taxon>Eukaryota</taxon>
        <taxon>Viridiplantae</taxon>
        <taxon>Streptophyta</taxon>
        <taxon>Embryophyta</taxon>
        <taxon>Tracheophyta</taxon>
        <taxon>Spermatophyta</taxon>
        <taxon>Magnoliopsida</taxon>
        <taxon>Liliopsida</taxon>
        <taxon>Asparagales</taxon>
        <taxon>Asparagaceae</taxon>
        <taxon>Asparagoideae</taxon>
        <taxon>Asparagus</taxon>
    </lineage>
</organism>
<evidence type="ECO:0000313" key="3">
    <source>
        <dbReference type="Proteomes" id="UP000243459"/>
    </source>
</evidence>
<protein>
    <submittedName>
        <fullName evidence="2">Uncharacterized protein</fullName>
    </submittedName>
</protein>
<dbReference type="AlphaFoldDB" id="A0A5P1FN87"/>
<gene>
    <name evidence="2" type="ORF">A4U43_C01F7030</name>
</gene>
<accession>A0A5P1FN87</accession>
<feature type="compositionally biased region" description="Basic and acidic residues" evidence="1">
    <location>
        <begin position="123"/>
        <end position="145"/>
    </location>
</feature>
<keyword evidence="3" id="KW-1185">Reference proteome</keyword>
<sequence length="145" mass="16843">MRDFVQNNEREIFPEIIKSIIRKTIKVQVKLTTYNFEEGNESFTVTKLIEAIEGDSQESQEVNVVDLHEDALLQTPKHISKDKVVFSPLTNTPLKPKIEKIFKSSPLRIKDLGEDENIQRNSTVKETEDLKRKRTSNECGKEKWI</sequence>
<reference evidence="3" key="1">
    <citation type="journal article" date="2017" name="Nat. Commun.">
        <title>The asparagus genome sheds light on the origin and evolution of a young Y chromosome.</title>
        <authorList>
            <person name="Harkess A."/>
            <person name="Zhou J."/>
            <person name="Xu C."/>
            <person name="Bowers J.E."/>
            <person name="Van der Hulst R."/>
            <person name="Ayyampalayam S."/>
            <person name="Mercati F."/>
            <person name="Riccardi P."/>
            <person name="McKain M.R."/>
            <person name="Kakrana A."/>
            <person name="Tang H."/>
            <person name="Ray J."/>
            <person name="Groenendijk J."/>
            <person name="Arikit S."/>
            <person name="Mathioni S.M."/>
            <person name="Nakano M."/>
            <person name="Shan H."/>
            <person name="Telgmann-Rauber A."/>
            <person name="Kanno A."/>
            <person name="Yue Z."/>
            <person name="Chen H."/>
            <person name="Li W."/>
            <person name="Chen Y."/>
            <person name="Xu X."/>
            <person name="Zhang Y."/>
            <person name="Luo S."/>
            <person name="Chen H."/>
            <person name="Gao J."/>
            <person name="Mao Z."/>
            <person name="Pires J.C."/>
            <person name="Luo M."/>
            <person name="Kudrna D."/>
            <person name="Wing R.A."/>
            <person name="Meyers B.C."/>
            <person name="Yi K."/>
            <person name="Kong H."/>
            <person name="Lavrijsen P."/>
            <person name="Sunseri F."/>
            <person name="Falavigna A."/>
            <person name="Ye Y."/>
            <person name="Leebens-Mack J.H."/>
            <person name="Chen G."/>
        </authorList>
    </citation>
    <scope>NUCLEOTIDE SEQUENCE [LARGE SCALE GENOMIC DNA]</scope>
    <source>
        <strain evidence="3">cv. DH0086</strain>
    </source>
</reference>
<name>A0A5P1FN87_ASPOF</name>
<proteinExistence type="predicted"/>